<gene>
    <name evidence="3" type="ORF">GCM10011320_59120</name>
</gene>
<name>A0A917L599_9PROT</name>
<protein>
    <submittedName>
        <fullName evidence="3">Chloroperoxidase</fullName>
    </submittedName>
</protein>
<dbReference type="Proteomes" id="UP000661507">
    <property type="component" value="Unassembled WGS sequence"/>
</dbReference>
<dbReference type="InterPro" id="IPR029058">
    <property type="entry name" value="AB_hydrolase_fold"/>
</dbReference>
<evidence type="ECO:0000313" key="4">
    <source>
        <dbReference type="Proteomes" id="UP000661507"/>
    </source>
</evidence>
<comment type="similarity">
    <text evidence="1">Belongs to the AB hydrolase superfamily. Bacterial non-heme haloperoxidase / perhydrolase family.</text>
</comment>
<dbReference type="InterPro" id="IPR000073">
    <property type="entry name" value="AB_hydrolase_1"/>
</dbReference>
<comment type="caution">
    <text evidence="3">The sequence shown here is derived from an EMBL/GenBank/DDBJ whole genome shotgun (WGS) entry which is preliminary data.</text>
</comment>
<sequence>MNSITTRDGVSLYVKDWGPPSGQPVVLSHGWPLNADSWESQALHLASNGYRVVAHDRRGHGRSSQPWDGNDMDHYADDLAQVIEVLDLRNIALFGFSTGGGEVTRYVGRHGTGRVAKICLISAVPPLMLKTAANPSGQPIEVFDGLRAASLVDRSKLYLDIASGPFFGFNRPGAEKSQGMIDSFWLQGMMAGHKNTYDCIRAFSETDFTEDLKRFDRPTLIVHGADDQIVPIEASAHAAMRLVPHATLSVYPGAPHGLTDTHKQQLNDDLLVFLRR</sequence>
<dbReference type="Gene3D" id="3.40.50.1820">
    <property type="entry name" value="alpha/beta hydrolase"/>
    <property type="match status" value="1"/>
</dbReference>
<feature type="domain" description="AB hydrolase-1" evidence="2">
    <location>
        <begin position="24"/>
        <end position="258"/>
    </location>
</feature>
<proteinExistence type="inferred from homology"/>
<evidence type="ECO:0000259" key="2">
    <source>
        <dbReference type="Pfam" id="PF00561"/>
    </source>
</evidence>
<dbReference type="PANTHER" id="PTHR43433:SF3">
    <property type="entry name" value="NON-HEME CHLOROPEROXIDASE"/>
    <property type="match status" value="1"/>
</dbReference>
<dbReference type="AlphaFoldDB" id="A0A917L599"/>
<dbReference type="PRINTS" id="PR00111">
    <property type="entry name" value="ABHYDROLASE"/>
</dbReference>
<dbReference type="InterPro" id="IPR050471">
    <property type="entry name" value="AB_hydrolase"/>
</dbReference>
<dbReference type="RefSeq" id="WP_188973701.1">
    <property type="nucleotide sequence ID" value="NZ_BMKW01000029.1"/>
</dbReference>
<dbReference type="PANTHER" id="PTHR43433">
    <property type="entry name" value="HYDROLASE, ALPHA/BETA FOLD FAMILY PROTEIN"/>
    <property type="match status" value="1"/>
</dbReference>
<dbReference type="SUPFAM" id="SSF53474">
    <property type="entry name" value="alpha/beta-Hydrolases"/>
    <property type="match status" value="1"/>
</dbReference>
<keyword evidence="4" id="KW-1185">Reference proteome</keyword>
<evidence type="ECO:0000256" key="1">
    <source>
        <dbReference type="ARBA" id="ARBA00038128"/>
    </source>
</evidence>
<accession>A0A917L599</accession>
<organism evidence="3 4">
    <name type="scientific">Neoroseomonas lacus</name>
    <dbReference type="NCBI Taxonomy" id="287609"/>
    <lineage>
        <taxon>Bacteria</taxon>
        <taxon>Pseudomonadati</taxon>
        <taxon>Pseudomonadota</taxon>
        <taxon>Alphaproteobacteria</taxon>
        <taxon>Acetobacterales</taxon>
        <taxon>Acetobacteraceae</taxon>
        <taxon>Neoroseomonas</taxon>
    </lineage>
</organism>
<dbReference type="EMBL" id="BMKW01000029">
    <property type="protein sequence ID" value="GGJ43794.1"/>
    <property type="molecule type" value="Genomic_DNA"/>
</dbReference>
<evidence type="ECO:0000313" key="3">
    <source>
        <dbReference type="EMBL" id="GGJ43794.1"/>
    </source>
</evidence>
<dbReference type="FunFam" id="3.40.50.1820:FF:000205">
    <property type="entry name" value="Non-haem bromoperoxidase BPO-A2"/>
    <property type="match status" value="1"/>
</dbReference>
<reference evidence="3" key="2">
    <citation type="submission" date="2020-09" db="EMBL/GenBank/DDBJ databases">
        <authorList>
            <person name="Sun Q."/>
            <person name="Zhou Y."/>
        </authorList>
    </citation>
    <scope>NUCLEOTIDE SEQUENCE</scope>
    <source>
        <strain evidence="3">CGMCC 1.3617</strain>
    </source>
</reference>
<dbReference type="Pfam" id="PF00561">
    <property type="entry name" value="Abhydrolase_1"/>
    <property type="match status" value="1"/>
</dbReference>
<reference evidence="3" key="1">
    <citation type="journal article" date="2014" name="Int. J. Syst. Evol. Microbiol.">
        <title>Complete genome sequence of Corynebacterium casei LMG S-19264T (=DSM 44701T), isolated from a smear-ripened cheese.</title>
        <authorList>
            <consortium name="US DOE Joint Genome Institute (JGI-PGF)"/>
            <person name="Walter F."/>
            <person name="Albersmeier A."/>
            <person name="Kalinowski J."/>
            <person name="Ruckert C."/>
        </authorList>
    </citation>
    <scope>NUCLEOTIDE SEQUENCE</scope>
    <source>
        <strain evidence="3">CGMCC 1.3617</strain>
    </source>
</reference>